<gene>
    <name evidence="1" type="ORF">JI435_407450</name>
</gene>
<reference evidence="2" key="1">
    <citation type="journal article" date="2021" name="BMC Genomics">
        <title>Chromosome-level genome assembly and manually-curated proteome of model necrotroph Parastagonospora nodorum Sn15 reveals a genome-wide trove of candidate effector homologs, and redundancy of virulence-related functions within an accessory chromosome.</title>
        <authorList>
            <person name="Bertazzoni S."/>
            <person name="Jones D.A.B."/>
            <person name="Phan H.T."/>
            <person name="Tan K.-C."/>
            <person name="Hane J.K."/>
        </authorList>
    </citation>
    <scope>NUCLEOTIDE SEQUENCE [LARGE SCALE GENOMIC DNA]</scope>
    <source>
        <strain evidence="2">SN15 / ATCC MYA-4574 / FGSC 10173)</strain>
    </source>
</reference>
<name>A0A7U2HYN2_PHANO</name>
<sequence length="56" mass="6368">MMIIKKMLGLRYDLMFVPDEFCRSLQCAFKGLRVSPLSLVPTMTHAVTCSSQVILF</sequence>
<dbReference type="VEuPathDB" id="FungiDB:JI435_407450"/>
<organism evidence="1 2">
    <name type="scientific">Phaeosphaeria nodorum (strain SN15 / ATCC MYA-4574 / FGSC 10173)</name>
    <name type="common">Glume blotch fungus</name>
    <name type="synonym">Parastagonospora nodorum</name>
    <dbReference type="NCBI Taxonomy" id="321614"/>
    <lineage>
        <taxon>Eukaryota</taxon>
        <taxon>Fungi</taxon>
        <taxon>Dikarya</taxon>
        <taxon>Ascomycota</taxon>
        <taxon>Pezizomycotina</taxon>
        <taxon>Dothideomycetes</taxon>
        <taxon>Pleosporomycetidae</taxon>
        <taxon>Pleosporales</taxon>
        <taxon>Pleosporineae</taxon>
        <taxon>Phaeosphaeriaceae</taxon>
        <taxon>Parastagonospora</taxon>
    </lineage>
</organism>
<accession>A0A7U2HYN2</accession>
<protein>
    <submittedName>
        <fullName evidence="1">Uncharacterized protein</fullName>
    </submittedName>
</protein>
<evidence type="ECO:0000313" key="1">
    <source>
        <dbReference type="EMBL" id="QRC95503.1"/>
    </source>
</evidence>
<evidence type="ECO:0000313" key="2">
    <source>
        <dbReference type="Proteomes" id="UP000663193"/>
    </source>
</evidence>
<dbReference type="EMBL" id="CP069027">
    <property type="protein sequence ID" value="QRC95503.1"/>
    <property type="molecule type" value="Genomic_DNA"/>
</dbReference>
<proteinExistence type="predicted"/>
<dbReference type="AlphaFoldDB" id="A0A7U2HYN2"/>
<keyword evidence="2" id="KW-1185">Reference proteome</keyword>
<dbReference type="Proteomes" id="UP000663193">
    <property type="component" value="Chromosome 5"/>
</dbReference>